<feature type="transmembrane region" description="Helical" evidence="1">
    <location>
        <begin position="39"/>
        <end position="57"/>
    </location>
</feature>
<keyword evidence="3" id="KW-1185">Reference proteome</keyword>
<proteinExistence type="predicted"/>
<feature type="non-terminal residue" evidence="2">
    <location>
        <position position="1"/>
    </location>
</feature>
<gene>
    <name evidence="2" type="ORF">ACFPZ3_07425</name>
</gene>
<evidence type="ECO:0000313" key="2">
    <source>
        <dbReference type="EMBL" id="MFC5823675.1"/>
    </source>
</evidence>
<name>A0ABW1CGB2_9ACTN</name>
<dbReference type="RefSeq" id="WP_379513205.1">
    <property type="nucleotide sequence ID" value="NZ_JBHSPA010000010.1"/>
</dbReference>
<dbReference type="Proteomes" id="UP001596058">
    <property type="component" value="Unassembled WGS sequence"/>
</dbReference>
<organism evidence="2 3">
    <name type="scientific">Nonomuraea insulae</name>
    <dbReference type="NCBI Taxonomy" id="1616787"/>
    <lineage>
        <taxon>Bacteria</taxon>
        <taxon>Bacillati</taxon>
        <taxon>Actinomycetota</taxon>
        <taxon>Actinomycetes</taxon>
        <taxon>Streptosporangiales</taxon>
        <taxon>Streptosporangiaceae</taxon>
        <taxon>Nonomuraea</taxon>
    </lineage>
</organism>
<keyword evidence="1" id="KW-1133">Transmembrane helix</keyword>
<feature type="transmembrane region" description="Helical" evidence="1">
    <location>
        <begin position="6"/>
        <end position="27"/>
    </location>
</feature>
<evidence type="ECO:0000313" key="3">
    <source>
        <dbReference type="Proteomes" id="UP001596058"/>
    </source>
</evidence>
<sequence>FFGTDTARNYAMLALLALGLVGTVYIARQRAYNRLQFRLSSPITATFVGATVLGALYNVFLRPQEPGPLWLAADVLVALVASAPLLYGALRIRAAGDQ</sequence>
<feature type="transmembrane region" description="Helical" evidence="1">
    <location>
        <begin position="69"/>
        <end position="90"/>
    </location>
</feature>
<accession>A0ABW1CGB2</accession>
<comment type="caution">
    <text evidence="2">The sequence shown here is derived from an EMBL/GenBank/DDBJ whole genome shotgun (WGS) entry which is preliminary data.</text>
</comment>
<reference evidence="3" key="1">
    <citation type="journal article" date="2019" name="Int. J. Syst. Evol. Microbiol.">
        <title>The Global Catalogue of Microorganisms (GCM) 10K type strain sequencing project: providing services to taxonomists for standard genome sequencing and annotation.</title>
        <authorList>
            <consortium name="The Broad Institute Genomics Platform"/>
            <consortium name="The Broad Institute Genome Sequencing Center for Infectious Disease"/>
            <person name="Wu L."/>
            <person name="Ma J."/>
        </authorList>
    </citation>
    <scope>NUCLEOTIDE SEQUENCE [LARGE SCALE GENOMIC DNA]</scope>
    <source>
        <strain evidence="3">CCUG 53903</strain>
    </source>
</reference>
<evidence type="ECO:0000256" key="1">
    <source>
        <dbReference type="SAM" id="Phobius"/>
    </source>
</evidence>
<keyword evidence="1" id="KW-0812">Transmembrane</keyword>
<keyword evidence="1" id="KW-0472">Membrane</keyword>
<protein>
    <submittedName>
        <fullName evidence="2">Uncharacterized protein</fullName>
    </submittedName>
</protein>
<dbReference type="EMBL" id="JBHSPA010000010">
    <property type="protein sequence ID" value="MFC5823675.1"/>
    <property type="molecule type" value="Genomic_DNA"/>
</dbReference>